<evidence type="ECO:0000256" key="3">
    <source>
        <dbReference type="ARBA" id="ARBA00022448"/>
    </source>
</evidence>
<dbReference type="Proteomes" id="UP000190065">
    <property type="component" value="Unassembled WGS sequence"/>
</dbReference>
<dbReference type="Gene3D" id="1.20.1600.10">
    <property type="entry name" value="Outer membrane efflux proteins (OEP)"/>
    <property type="match status" value="1"/>
</dbReference>
<dbReference type="PANTHER" id="PTHR30026:SF20">
    <property type="entry name" value="OUTER MEMBRANE PROTEIN TOLC"/>
    <property type="match status" value="1"/>
</dbReference>
<dbReference type="GO" id="GO:0015288">
    <property type="term" value="F:porin activity"/>
    <property type="evidence" value="ECO:0007669"/>
    <property type="project" value="TreeGrafter"/>
</dbReference>
<feature type="chain" id="PRO_5012549566" evidence="8">
    <location>
        <begin position="20"/>
        <end position="499"/>
    </location>
</feature>
<gene>
    <name evidence="9" type="ORF">SAMN02745202_01923</name>
</gene>
<keyword evidence="3" id="KW-0813">Transport</keyword>
<dbReference type="AlphaFoldDB" id="A0A1T4QSN4"/>
<reference evidence="9 10" key="1">
    <citation type="submission" date="2017-02" db="EMBL/GenBank/DDBJ databases">
        <authorList>
            <person name="Peterson S.W."/>
        </authorList>
    </citation>
    <scope>NUCLEOTIDE SEQUENCE [LARGE SCALE GENOMIC DNA]</scope>
    <source>
        <strain evidence="9 10">ATCC 43324</strain>
    </source>
</reference>
<evidence type="ECO:0000256" key="2">
    <source>
        <dbReference type="ARBA" id="ARBA00007613"/>
    </source>
</evidence>
<keyword evidence="4" id="KW-1134">Transmembrane beta strand</keyword>
<proteinExistence type="inferred from homology"/>
<accession>A0A1T4QSN4</accession>
<comment type="subcellular location">
    <subcellularLocation>
        <location evidence="1">Cell outer membrane</location>
    </subcellularLocation>
</comment>
<evidence type="ECO:0000313" key="10">
    <source>
        <dbReference type="Proteomes" id="UP000190065"/>
    </source>
</evidence>
<comment type="similarity">
    <text evidence="2">Belongs to the outer membrane factor (OMF) (TC 1.B.17) family.</text>
</comment>
<sequence>MKKMVSVLLLWGTLLPVAAQQPLSLDSCRALALRNNKQINAAKFKQEIALQLRKAAKTKYLPKVDVVGGYQYFSESVSLLSKDQKDALNHLGTGVTAAAGGNLSSLLTNMVAHGVISPSVAGQISSVFSQVSGPMAGMGNQVGQNIVNSLETNTHHMWGGAVVVRQPIYMGGAITALNRMAELNERVAENDANAKRQATLYNVDQAYWMVVSLKQKQQLANSYLALVQKLSGDVQKMFQEGVATKADGLKVDVRVNEAEMQVTQVEDGLVLAKMLLCQLCGLPLEERVSLVDEQPLQRVLNLDAQSQAVADKGLANENRPELRMLQNMVDLTRQGERLVRAIYLPHVLLTGGYFASNPNVFNGFERKLAGTWNVGVLVQVPVWNWFEGAYKVRAAKAATSFAQMELSDAQEKISLQISQCQFKVKEAHKRLVMARKNIHSAEENLRCATLGFKEGVIESTDVLAAQAAWQQAKSQEIDAEVEVRLSQVNLQKALGVLEY</sequence>
<dbReference type="SUPFAM" id="SSF56954">
    <property type="entry name" value="Outer membrane efflux proteins (OEP)"/>
    <property type="match status" value="1"/>
</dbReference>
<dbReference type="EMBL" id="FUXK01000024">
    <property type="protein sequence ID" value="SKA06278.1"/>
    <property type="molecule type" value="Genomic_DNA"/>
</dbReference>
<keyword evidence="8" id="KW-0732">Signal</keyword>
<keyword evidence="7" id="KW-0998">Cell outer membrane</keyword>
<feature type="signal peptide" evidence="8">
    <location>
        <begin position="1"/>
        <end position="19"/>
    </location>
</feature>
<keyword evidence="6" id="KW-0472">Membrane</keyword>
<evidence type="ECO:0000256" key="6">
    <source>
        <dbReference type="ARBA" id="ARBA00023136"/>
    </source>
</evidence>
<evidence type="ECO:0000313" key="9">
    <source>
        <dbReference type="EMBL" id="SKA06278.1"/>
    </source>
</evidence>
<dbReference type="PANTHER" id="PTHR30026">
    <property type="entry name" value="OUTER MEMBRANE PROTEIN TOLC"/>
    <property type="match status" value="1"/>
</dbReference>
<keyword evidence="5" id="KW-0812">Transmembrane</keyword>
<dbReference type="STRING" id="28136.SAMN02745202_01923"/>
<evidence type="ECO:0000256" key="8">
    <source>
        <dbReference type="SAM" id="SignalP"/>
    </source>
</evidence>
<evidence type="ECO:0000256" key="1">
    <source>
        <dbReference type="ARBA" id="ARBA00004442"/>
    </source>
</evidence>
<evidence type="ECO:0000256" key="7">
    <source>
        <dbReference type="ARBA" id="ARBA00023237"/>
    </source>
</evidence>
<organism evidence="9 10">
    <name type="scientific">Segatella oulorum</name>
    <dbReference type="NCBI Taxonomy" id="28136"/>
    <lineage>
        <taxon>Bacteria</taxon>
        <taxon>Pseudomonadati</taxon>
        <taxon>Bacteroidota</taxon>
        <taxon>Bacteroidia</taxon>
        <taxon>Bacteroidales</taxon>
        <taxon>Prevotellaceae</taxon>
        <taxon>Segatella</taxon>
    </lineage>
</organism>
<dbReference type="GO" id="GO:0015562">
    <property type="term" value="F:efflux transmembrane transporter activity"/>
    <property type="evidence" value="ECO:0007669"/>
    <property type="project" value="InterPro"/>
</dbReference>
<dbReference type="InterPro" id="IPR051906">
    <property type="entry name" value="TolC-like"/>
</dbReference>
<dbReference type="RefSeq" id="WP_078805764.1">
    <property type="nucleotide sequence ID" value="NZ_FUXK01000024.1"/>
</dbReference>
<name>A0A1T4QSN4_9BACT</name>
<dbReference type="GO" id="GO:1990281">
    <property type="term" value="C:efflux pump complex"/>
    <property type="evidence" value="ECO:0007669"/>
    <property type="project" value="TreeGrafter"/>
</dbReference>
<evidence type="ECO:0000256" key="5">
    <source>
        <dbReference type="ARBA" id="ARBA00022692"/>
    </source>
</evidence>
<dbReference type="Pfam" id="PF02321">
    <property type="entry name" value="OEP"/>
    <property type="match status" value="2"/>
</dbReference>
<dbReference type="InterPro" id="IPR003423">
    <property type="entry name" value="OMP_efflux"/>
</dbReference>
<dbReference type="eggNOG" id="COG1538">
    <property type="taxonomic scope" value="Bacteria"/>
</dbReference>
<evidence type="ECO:0000256" key="4">
    <source>
        <dbReference type="ARBA" id="ARBA00022452"/>
    </source>
</evidence>
<protein>
    <submittedName>
        <fullName evidence="9">Outer membrane protein TolC</fullName>
    </submittedName>
</protein>
<dbReference type="GO" id="GO:0009279">
    <property type="term" value="C:cell outer membrane"/>
    <property type="evidence" value="ECO:0007669"/>
    <property type="project" value="UniProtKB-SubCell"/>
</dbReference>